<dbReference type="EMBL" id="CP009223">
    <property type="protein sequence ID" value="AIM63078.1"/>
    <property type="molecule type" value="Genomic_DNA"/>
</dbReference>
<feature type="transmembrane region" description="Helical" evidence="1">
    <location>
        <begin position="6"/>
        <end position="27"/>
    </location>
</feature>
<keyword evidence="1" id="KW-1133">Transmembrane helix</keyword>
<dbReference type="Proteomes" id="UP000029079">
    <property type="component" value="Chromosome"/>
</dbReference>
<evidence type="ECO:0000313" key="2">
    <source>
        <dbReference type="EMBL" id="AIM63078.1"/>
    </source>
</evidence>
<gene>
    <name evidence="2" type="ORF">WS74_0826</name>
</gene>
<dbReference type="KEGG" id="wct:WS74_0826"/>
<sequence length="61" mass="7098">MTITVILNFMWRLPILYIAAYSVALIWSVNEYTHKKHWALLATAILSVVVISFQLYTIIWG</sequence>
<reference evidence="2 3" key="1">
    <citation type="journal article" date="2014" name="Genome Announc.">
        <title>Complete Genome Sequences of Fish Pathogenic Weissella ceti Strains WS74 and WS105.</title>
        <authorList>
            <person name="Figueiredo H.C."/>
            <person name="Leal C.A."/>
            <person name="Dorella F.A."/>
            <person name="Carvalho A.F."/>
            <person name="Soares S.C."/>
            <person name="Pereira F.L."/>
            <person name="Azevedo V.A."/>
        </authorList>
    </citation>
    <scope>NUCLEOTIDE SEQUENCE [LARGE SCALE GENOMIC DNA]</scope>
    <source>
        <strain evidence="2 3">WS74</strain>
    </source>
</reference>
<protein>
    <submittedName>
        <fullName evidence="2">Uncharacterized protein</fullName>
    </submittedName>
</protein>
<keyword evidence="1" id="KW-0812">Transmembrane</keyword>
<keyword evidence="1" id="KW-0472">Membrane</keyword>
<name>A0A088GG42_9LACO</name>
<keyword evidence="3" id="KW-1185">Reference proteome</keyword>
<evidence type="ECO:0000256" key="1">
    <source>
        <dbReference type="SAM" id="Phobius"/>
    </source>
</evidence>
<organism evidence="2 3">
    <name type="scientific">Weissella ceti</name>
    <dbReference type="NCBI Taxonomy" id="759620"/>
    <lineage>
        <taxon>Bacteria</taxon>
        <taxon>Bacillati</taxon>
        <taxon>Bacillota</taxon>
        <taxon>Bacilli</taxon>
        <taxon>Lactobacillales</taxon>
        <taxon>Lactobacillaceae</taxon>
        <taxon>Weissella</taxon>
    </lineage>
</organism>
<reference evidence="3" key="2">
    <citation type="submission" date="2014-08" db="EMBL/GenBank/DDBJ databases">
        <title>Complete genome of Weissella ceti strain WS74 isolated from diseased rainbow trout in Brazil.</title>
        <authorList>
            <person name="Figueiredo H.C.P."/>
            <person name="Leal C.A.G."/>
            <person name="Pereira F.L."/>
            <person name="Soares S.C."/>
            <person name="Dorella F.A."/>
            <person name="Carvalho A.F."/>
            <person name="Azevedo V.A.C."/>
        </authorList>
    </citation>
    <scope>NUCLEOTIDE SEQUENCE [LARGE SCALE GENOMIC DNA]</scope>
    <source>
        <strain evidence="3">WS74</strain>
    </source>
</reference>
<proteinExistence type="predicted"/>
<feature type="transmembrane region" description="Helical" evidence="1">
    <location>
        <begin position="39"/>
        <end position="59"/>
    </location>
</feature>
<evidence type="ECO:0000313" key="3">
    <source>
        <dbReference type="Proteomes" id="UP000029079"/>
    </source>
</evidence>
<accession>A0A088GG42</accession>
<dbReference type="AlphaFoldDB" id="A0A088GG42"/>